<dbReference type="EMBL" id="JAVAMQ010000009">
    <property type="protein sequence ID" value="MDP5307641.1"/>
    <property type="molecule type" value="Genomic_DNA"/>
</dbReference>
<proteinExistence type="predicted"/>
<dbReference type="RefSeq" id="WP_305963494.1">
    <property type="nucleotide sequence ID" value="NZ_JAVAMQ010000009.1"/>
</dbReference>
<gene>
    <name evidence="3" type="ORF">Q5Y72_11115</name>
</gene>
<reference evidence="3 4" key="1">
    <citation type="submission" date="2023-08" db="EMBL/GenBank/DDBJ databases">
        <authorList>
            <person name="Park J.-S."/>
        </authorList>
    </citation>
    <scope>NUCLEOTIDE SEQUENCE [LARGE SCALE GENOMIC DNA]</scope>
    <source>
        <strain evidence="3 4">2205BS29-5</strain>
    </source>
</reference>
<accession>A0ABT9JCT6</accession>
<dbReference type="InterPro" id="IPR050904">
    <property type="entry name" value="Adhesion/Biosynth-related"/>
</dbReference>
<feature type="signal peptide" evidence="1">
    <location>
        <begin position="1"/>
        <end position="22"/>
    </location>
</feature>
<protein>
    <submittedName>
        <fullName evidence="3">Fasciclin domain-containing protein</fullName>
    </submittedName>
</protein>
<organism evidence="3 4">
    <name type="scientific">Paracoccus spongiarum</name>
    <dbReference type="NCBI Taxonomy" id="3064387"/>
    <lineage>
        <taxon>Bacteria</taxon>
        <taxon>Pseudomonadati</taxon>
        <taxon>Pseudomonadota</taxon>
        <taxon>Alphaproteobacteria</taxon>
        <taxon>Rhodobacterales</taxon>
        <taxon>Paracoccaceae</taxon>
        <taxon>Paracoccus</taxon>
    </lineage>
</organism>
<dbReference type="InterPro" id="IPR000782">
    <property type="entry name" value="FAS1_domain"/>
</dbReference>
<dbReference type="InterPro" id="IPR036378">
    <property type="entry name" value="FAS1_dom_sf"/>
</dbReference>
<dbReference type="Gene3D" id="2.30.180.10">
    <property type="entry name" value="FAS1 domain"/>
    <property type="match status" value="1"/>
</dbReference>
<dbReference type="Proteomes" id="UP001224997">
    <property type="component" value="Unassembled WGS sequence"/>
</dbReference>
<dbReference type="SMART" id="SM00554">
    <property type="entry name" value="FAS1"/>
    <property type="match status" value="1"/>
</dbReference>
<comment type="caution">
    <text evidence="3">The sequence shown here is derived from an EMBL/GenBank/DDBJ whole genome shotgun (WGS) entry which is preliminary data.</text>
</comment>
<feature type="domain" description="FAS1" evidence="2">
    <location>
        <begin position="29"/>
        <end position="169"/>
    </location>
</feature>
<evidence type="ECO:0000313" key="3">
    <source>
        <dbReference type="EMBL" id="MDP5307641.1"/>
    </source>
</evidence>
<evidence type="ECO:0000259" key="2">
    <source>
        <dbReference type="PROSITE" id="PS50213"/>
    </source>
</evidence>
<keyword evidence="4" id="KW-1185">Reference proteome</keyword>
<dbReference type="Pfam" id="PF02469">
    <property type="entry name" value="Fasciclin"/>
    <property type="match status" value="1"/>
</dbReference>
<dbReference type="PANTHER" id="PTHR10900">
    <property type="entry name" value="PERIOSTIN-RELATED"/>
    <property type="match status" value="1"/>
</dbReference>
<dbReference type="SUPFAM" id="SSF82153">
    <property type="entry name" value="FAS1 domain"/>
    <property type="match status" value="1"/>
</dbReference>
<evidence type="ECO:0000256" key="1">
    <source>
        <dbReference type="SAM" id="SignalP"/>
    </source>
</evidence>
<keyword evidence="1" id="KW-0732">Signal</keyword>
<dbReference type="PROSITE" id="PS50213">
    <property type="entry name" value="FAS1"/>
    <property type="match status" value="1"/>
</dbReference>
<dbReference type="PANTHER" id="PTHR10900:SF77">
    <property type="entry name" value="FI19380P1"/>
    <property type="match status" value="1"/>
</dbReference>
<sequence>MQLTKITALAASAVLMGSVAYADMHGDMPATVVDIVVNSDDHTTLETAVVEAGMAETLSGEGPFTIFAPTDAAFAALPAGALDAALAEESKDTLKAILGCHAVAAKAMAADVIAMVEQGGGTAEVTTVGNCKLNLTVADGMVKINDVVTVTAADLAAGNGVVHVIDGVLMPAM</sequence>
<evidence type="ECO:0000313" key="4">
    <source>
        <dbReference type="Proteomes" id="UP001224997"/>
    </source>
</evidence>
<feature type="chain" id="PRO_5046706208" evidence="1">
    <location>
        <begin position="23"/>
        <end position="173"/>
    </location>
</feature>
<name>A0ABT9JCT6_9RHOB</name>